<protein>
    <submittedName>
        <fullName evidence="1">Uncharacterized protein</fullName>
    </submittedName>
</protein>
<reference evidence="1 2" key="1">
    <citation type="submission" date="2014-07" db="EMBL/GenBank/DDBJ databases">
        <title>Expanding our view of genomic diversity in Candidatus Accumulibacter clades.</title>
        <authorList>
            <person name="Skennerton C.T."/>
            <person name="Barr J.J."/>
            <person name="Slater F.R."/>
            <person name="Bond P.L."/>
            <person name="Tyson G.W."/>
        </authorList>
    </citation>
    <scope>NUCLEOTIDE SEQUENCE [LARGE SCALE GENOMIC DNA]</scope>
    <source>
        <strain evidence="2">SK-01</strain>
    </source>
</reference>
<gene>
    <name evidence="1" type="ORF">CAPSK01_000620</name>
</gene>
<proteinExistence type="predicted"/>
<comment type="caution">
    <text evidence="1">The sequence shown here is derived from an EMBL/GenBank/DDBJ whole genome shotgun (WGS) entry which is preliminary data.</text>
</comment>
<name>A0A084Y4N1_9PROT</name>
<accession>A0A084Y4N1</accession>
<evidence type="ECO:0000313" key="1">
    <source>
        <dbReference type="EMBL" id="KFB69675.1"/>
    </source>
</evidence>
<dbReference type="STRING" id="1457154.CAPSK01_000620"/>
<dbReference type="EMBL" id="JDSS02000010">
    <property type="protein sequence ID" value="KFB69675.1"/>
    <property type="molecule type" value="Genomic_DNA"/>
</dbReference>
<evidence type="ECO:0000313" key="2">
    <source>
        <dbReference type="Proteomes" id="UP000019812"/>
    </source>
</evidence>
<dbReference type="AlphaFoldDB" id="A0A084Y4N1"/>
<dbReference type="Proteomes" id="UP000019812">
    <property type="component" value="Unassembled WGS sequence"/>
</dbReference>
<sequence length="97" mass="10739">MQIWRDQLWPDQPVVIRTKILAADLPIRGKLNGNAPFQRDGAMTADPLVDGGRRHADPVGKDCLRANKFAGERYLVHTKTLASLNSKVNSQAIYSIA</sequence>
<organism evidence="1 2">
    <name type="scientific">Candidatus Accumulibacter vicinus</name>
    <dbReference type="NCBI Taxonomy" id="2954382"/>
    <lineage>
        <taxon>Bacteria</taxon>
        <taxon>Pseudomonadati</taxon>
        <taxon>Pseudomonadota</taxon>
        <taxon>Betaproteobacteria</taxon>
        <taxon>Candidatus Accumulibacter</taxon>
    </lineage>
</organism>